<accession>A0ABR2JQ47</accession>
<dbReference type="InterPro" id="IPR051553">
    <property type="entry name" value="Ran_GTPase-activating"/>
</dbReference>
<protein>
    <submittedName>
        <fullName evidence="2">E3 ubiquitin-protein ligase herc6</fullName>
    </submittedName>
</protein>
<dbReference type="EMBL" id="JAPFFF010000010">
    <property type="protein sequence ID" value="KAK8880753.1"/>
    <property type="molecule type" value="Genomic_DNA"/>
</dbReference>
<dbReference type="Proteomes" id="UP001470230">
    <property type="component" value="Unassembled WGS sequence"/>
</dbReference>
<evidence type="ECO:0000256" key="1">
    <source>
        <dbReference type="PROSITE-ProRule" id="PRU00235"/>
    </source>
</evidence>
<feature type="repeat" description="RCC1" evidence="1">
    <location>
        <begin position="248"/>
        <end position="300"/>
    </location>
</feature>
<dbReference type="PROSITE" id="PS50012">
    <property type="entry name" value="RCC1_3"/>
    <property type="match status" value="1"/>
</dbReference>
<dbReference type="Pfam" id="PF13540">
    <property type="entry name" value="RCC1_2"/>
    <property type="match status" value="2"/>
</dbReference>
<reference evidence="2 3" key="1">
    <citation type="submission" date="2024-04" db="EMBL/GenBank/DDBJ databases">
        <title>Tritrichomonas musculus Genome.</title>
        <authorList>
            <person name="Alves-Ferreira E."/>
            <person name="Grigg M."/>
            <person name="Lorenzi H."/>
            <person name="Galac M."/>
        </authorList>
    </citation>
    <scope>NUCLEOTIDE SEQUENCE [LARGE SCALE GENOMIC DNA]</scope>
    <source>
        <strain evidence="2 3">EAF2021</strain>
    </source>
</reference>
<evidence type="ECO:0000313" key="3">
    <source>
        <dbReference type="Proteomes" id="UP001470230"/>
    </source>
</evidence>
<comment type="caution">
    <text evidence="2">The sequence shown here is derived from an EMBL/GenBank/DDBJ whole genome shotgun (WGS) entry which is preliminary data.</text>
</comment>
<dbReference type="Gene3D" id="2.130.10.30">
    <property type="entry name" value="Regulator of chromosome condensation 1/beta-lactamase-inhibitor protein II"/>
    <property type="match status" value="2"/>
</dbReference>
<gene>
    <name evidence="2" type="ORF">M9Y10_003440</name>
</gene>
<organism evidence="2 3">
    <name type="scientific">Tritrichomonas musculus</name>
    <dbReference type="NCBI Taxonomy" id="1915356"/>
    <lineage>
        <taxon>Eukaryota</taxon>
        <taxon>Metamonada</taxon>
        <taxon>Parabasalia</taxon>
        <taxon>Tritrichomonadida</taxon>
        <taxon>Tritrichomonadidae</taxon>
        <taxon>Tritrichomonas</taxon>
    </lineage>
</organism>
<dbReference type="InterPro" id="IPR000408">
    <property type="entry name" value="Reg_chr_condens"/>
</dbReference>
<sequence>MILVSGDNSNLLLGKDSNNISAHGSPVISPPLDLPIDTSSILSYSIYYNHSLFITNDGSLHGIGDNRDLQISISLPKEKILQTTEFSLKKDQSHQLVPISAVCGRKYTLFMTSDKDDSNKKYLIYSSKNIESQFPYILNVGNRIPISLYGGRIDSAAIESEGGIIFIPGENSEILKSVFVPTFLPGGEKAINVACCDKYIFALSSSGRLYQSFSRPSLEFSEVTELNGIVITDISGTWFHCLALSKNGRVFGYGENYCGQLGLGKELGEVNKFREIDELKNHKIRAVYAGGTHSLFRTSEGKVLACGCNFYGQLLLESGPSQDKIYYPIETIIDRDATFCIAGDSISIVFLNSVPKNNPNMTLNHI</sequence>
<dbReference type="PANTHER" id="PTHR45982">
    <property type="entry name" value="REGULATOR OF CHROMOSOME CONDENSATION"/>
    <property type="match status" value="1"/>
</dbReference>
<dbReference type="PANTHER" id="PTHR45982:SF4">
    <property type="entry name" value="PHR DOMAIN-CONTAINING PROTEIN"/>
    <property type="match status" value="1"/>
</dbReference>
<dbReference type="InterPro" id="IPR009091">
    <property type="entry name" value="RCC1/BLIP-II"/>
</dbReference>
<dbReference type="SUPFAM" id="SSF50985">
    <property type="entry name" value="RCC1/BLIP-II"/>
    <property type="match status" value="1"/>
</dbReference>
<evidence type="ECO:0000313" key="2">
    <source>
        <dbReference type="EMBL" id="KAK8880753.1"/>
    </source>
</evidence>
<keyword evidence="3" id="KW-1185">Reference proteome</keyword>
<name>A0ABR2JQ47_9EUKA</name>
<proteinExistence type="predicted"/>